<evidence type="ECO:0000256" key="7">
    <source>
        <dbReference type="SAM" id="MobiDB-lite"/>
    </source>
</evidence>
<dbReference type="Proteomes" id="UP000318582">
    <property type="component" value="Unassembled WGS sequence"/>
</dbReference>
<feature type="domain" description="DNA polymerase alpha subunit B OB" evidence="9">
    <location>
        <begin position="265"/>
        <end position="380"/>
    </location>
</feature>
<dbReference type="Pfam" id="PF22062">
    <property type="entry name" value="OB_DPOA2"/>
    <property type="match status" value="1"/>
</dbReference>
<comment type="similarity">
    <text evidence="2 6">Belongs to the DNA polymerase alpha subunit B family.</text>
</comment>
<comment type="caution">
    <text evidence="10">The sequence shown here is derived from an EMBL/GenBank/DDBJ whole genome shotgun (WGS) entry which is preliminary data.</text>
</comment>
<comment type="function">
    <text evidence="6">Accessory subunit of the DNA polymerase alpha complex (also known as the alpha DNA polymerase-primase complex) which plays an essential role in the initiation of DNA synthesis.</text>
</comment>
<dbReference type="PANTHER" id="PTHR23061:SF12">
    <property type="entry name" value="DNA POLYMERASE ALPHA SUBUNIT B"/>
    <property type="match status" value="1"/>
</dbReference>
<dbReference type="GO" id="GO:0003677">
    <property type="term" value="F:DNA binding"/>
    <property type="evidence" value="ECO:0007669"/>
    <property type="project" value="InterPro"/>
</dbReference>
<comment type="subcellular location">
    <subcellularLocation>
        <location evidence="1 6">Nucleus</location>
    </subcellularLocation>
</comment>
<organism evidence="10 11">
    <name type="scientific">Powellomyces hirtus</name>
    <dbReference type="NCBI Taxonomy" id="109895"/>
    <lineage>
        <taxon>Eukaryota</taxon>
        <taxon>Fungi</taxon>
        <taxon>Fungi incertae sedis</taxon>
        <taxon>Chytridiomycota</taxon>
        <taxon>Chytridiomycota incertae sedis</taxon>
        <taxon>Chytridiomycetes</taxon>
        <taxon>Spizellomycetales</taxon>
        <taxon>Powellomycetaceae</taxon>
        <taxon>Powellomyces</taxon>
    </lineage>
</organism>
<keyword evidence="4 6" id="KW-0235">DNA replication</keyword>
<dbReference type="InterPro" id="IPR054300">
    <property type="entry name" value="OB_DPOA2"/>
</dbReference>
<dbReference type="InterPro" id="IPR016722">
    <property type="entry name" value="DNA_pol_alpha_bsu"/>
</dbReference>
<dbReference type="PIRSF" id="PIRSF018300">
    <property type="entry name" value="DNA_pol_alph_2"/>
    <property type="match status" value="1"/>
</dbReference>
<name>A0A507DX57_9FUNG</name>
<protein>
    <recommendedName>
        <fullName evidence="3 6">DNA polymerase alpha subunit B</fullName>
    </recommendedName>
</protein>
<evidence type="ECO:0000256" key="4">
    <source>
        <dbReference type="ARBA" id="ARBA00022705"/>
    </source>
</evidence>
<evidence type="ECO:0000256" key="5">
    <source>
        <dbReference type="ARBA" id="ARBA00023242"/>
    </source>
</evidence>
<evidence type="ECO:0000313" key="11">
    <source>
        <dbReference type="Proteomes" id="UP000318582"/>
    </source>
</evidence>
<keyword evidence="5 6" id="KW-0539">Nucleus</keyword>
<feature type="compositionally biased region" description="Low complexity" evidence="7">
    <location>
        <begin position="160"/>
        <end position="173"/>
    </location>
</feature>
<sequence>MLTATAGTARDEVLSAFGPRLAQSPEVLERLVSYTKIFNVAAEDLHAKWEAYTLTPAAQRDDDDLSVPTLAHLDDLQTELLRKQQAAKQEAVLGSADSLLNVREVNPFTEGKMFTNESLQNLFSEGGQDKLGGFRTPAKVKRKVVPKDASTYSAGRFSASKGTPGGPSTPKTPVSMRFRPGDISPGSPLTPMRGMGERTTPVASPNAKVFADRLNKNKTEETLNDQVPLQKSKPDDAVPCEITLLPGQQTGGYRYMYERLMERGDYLDDRINTFADLITEAVQSRVKEEDRADVHVQHPGNPSQDTLFTVGRVCCDAVVEKAKLNDQSVVLEASRAIGAGDRVKINLREIPGYALFPGQIIGLEGMNASGRLINATKLYQPQLPAKATTTPSQLAALYPEDNPASERPVNVFIANGPYTLDDSLQYEPFEELVVEIEKEMPDVVILQGPFVDANHPMIEAGNVDMELDELFRVCIAPRVTRILQARKDNIKVIMIPSTRDACSEWVSFPQPSLAAGLDERAALERRRILGIPGEVMLFPNPVQFTVNEVVFACCSTDVLWQIAAEELARVPRPDAQHSGDPILGHKISRLFRHMMSQRSFYPLFPPALDDACLDLSRSAALELQATPDVLVVGSRLQYTARKVDGCLCINPGLLVKGRAGGTFAKMCIWPLDMARVRAMVKQRDAEAMDVDEQQVEEHAIANALDERCRVEIQRI</sequence>
<proteinExistence type="inferred from homology"/>
<evidence type="ECO:0000256" key="3">
    <source>
        <dbReference type="ARBA" id="ARBA00018596"/>
    </source>
</evidence>
<dbReference type="EMBL" id="QEAQ01000077">
    <property type="protein sequence ID" value="TPX56369.1"/>
    <property type="molecule type" value="Genomic_DNA"/>
</dbReference>
<dbReference type="PANTHER" id="PTHR23061">
    <property type="entry name" value="DNA POLYMERASE 2 ALPHA 70 KDA SUBUNIT"/>
    <property type="match status" value="1"/>
</dbReference>
<dbReference type="GO" id="GO:0005658">
    <property type="term" value="C:alpha DNA polymerase:primase complex"/>
    <property type="evidence" value="ECO:0007669"/>
    <property type="project" value="TreeGrafter"/>
</dbReference>
<feature type="region of interest" description="Disordered" evidence="7">
    <location>
        <begin position="152"/>
        <end position="193"/>
    </location>
</feature>
<dbReference type="STRING" id="109895.A0A507DX57"/>
<dbReference type="InterPro" id="IPR007185">
    <property type="entry name" value="DNA_pol_a/d/e_bsu"/>
</dbReference>
<evidence type="ECO:0000313" key="10">
    <source>
        <dbReference type="EMBL" id="TPX56369.1"/>
    </source>
</evidence>
<dbReference type="GO" id="GO:0006270">
    <property type="term" value="P:DNA replication initiation"/>
    <property type="evidence" value="ECO:0007669"/>
    <property type="project" value="TreeGrafter"/>
</dbReference>
<gene>
    <name evidence="10" type="ORF">PhCBS80983_g04582</name>
</gene>
<evidence type="ECO:0000256" key="6">
    <source>
        <dbReference type="PIRNR" id="PIRNR018300"/>
    </source>
</evidence>
<evidence type="ECO:0000256" key="1">
    <source>
        <dbReference type="ARBA" id="ARBA00004123"/>
    </source>
</evidence>
<dbReference type="AlphaFoldDB" id="A0A507DX57"/>
<evidence type="ECO:0000256" key="2">
    <source>
        <dbReference type="ARBA" id="ARBA00007299"/>
    </source>
</evidence>
<evidence type="ECO:0000259" key="8">
    <source>
        <dbReference type="Pfam" id="PF04042"/>
    </source>
</evidence>
<reference evidence="10 11" key="1">
    <citation type="journal article" date="2019" name="Sci. Rep.">
        <title>Comparative genomics of chytrid fungi reveal insights into the obligate biotrophic and pathogenic lifestyle of Synchytrium endobioticum.</title>
        <authorList>
            <person name="van de Vossenberg B.T.L.H."/>
            <person name="Warris S."/>
            <person name="Nguyen H.D.T."/>
            <person name="van Gent-Pelzer M.P.E."/>
            <person name="Joly D.L."/>
            <person name="van de Geest H.C."/>
            <person name="Bonants P.J.M."/>
            <person name="Smith D.S."/>
            <person name="Levesque C.A."/>
            <person name="van der Lee T.A.J."/>
        </authorList>
    </citation>
    <scope>NUCLEOTIDE SEQUENCE [LARGE SCALE GENOMIC DNA]</scope>
    <source>
        <strain evidence="10 11">CBS 809.83</strain>
    </source>
</reference>
<keyword evidence="11" id="KW-1185">Reference proteome</keyword>
<dbReference type="Gene3D" id="3.60.21.60">
    <property type="match status" value="2"/>
</dbReference>
<dbReference type="Pfam" id="PF04042">
    <property type="entry name" value="DNA_pol_E_B"/>
    <property type="match status" value="1"/>
</dbReference>
<feature type="domain" description="DNA polymerase alpha/delta/epsilon subunit B" evidence="8">
    <location>
        <begin position="411"/>
        <end position="640"/>
    </location>
</feature>
<evidence type="ECO:0000259" key="9">
    <source>
        <dbReference type="Pfam" id="PF22062"/>
    </source>
</evidence>
<accession>A0A507DX57</accession>